<name>A0ABQ5DJD7_9ASTR</name>
<keyword evidence="6" id="KW-0808">Transferase</keyword>
<dbReference type="GO" id="GO:0016301">
    <property type="term" value="F:kinase activity"/>
    <property type="evidence" value="ECO:0007669"/>
    <property type="project" value="UniProtKB-KW"/>
</dbReference>
<proteinExistence type="predicted"/>
<sequence>MLKSLGSPVTNDDVVTFALEGLQDKYENVCGIITHRELFLDLKMARSMLTTEEMRLKSKSHALPIDSLSSSPMILLAESGNTRCSSNPQVESWLPCYNFAKGSCRFGNACKFVHDASVNIKTSNSGVYQPQAPTVLQPGSTGLTGIPGQATTLPHAFIAGTLSRSNYRCLEYGYKYELSP</sequence>
<dbReference type="EMBL" id="BQNB010015304">
    <property type="protein sequence ID" value="GJT38447.1"/>
    <property type="molecule type" value="Genomic_DNA"/>
</dbReference>
<reference evidence="6" key="1">
    <citation type="journal article" date="2022" name="Int. J. Mol. Sci.">
        <title>Draft Genome of Tanacetum Coccineum: Genomic Comparison of Closely Related Tanacetum-Family Plants.</title>
        <authorList>
            <person name="Yamashiro T."/>
            <person name="Shiraishi A."/>
            <person name="Nakayama K."/>
            <person name="Satake H."/>
        </authorList>
    </citation>
    <scope>NUCLEOTIDE SEQUENCE</scope>
</reference>
<dbReference type="SUPFAM" id="SSF90229">
    <property type="entry name" value="CCCH zinc finger"/>
    <property type="match status" value="1"/>
</dbReference>
<dbReference type="SMART" id="SM00356">
    <property type="entry name" value="ZnF_C3H1"/>
    <property type="match status" value="1"/>
</dbReference>
<dbReference type="Pfam" id="PF00642">
    <property type="entry name" value="zf-CCCH"/>
    <property type="match status" value="1"/>
</dbReference>
<dbReference type="Proteomes" id="UP001151760">
    <property type="component" value="Unassembled WGS sequence"/>
</dbReference>
<comment type="caution">
    <text evidence="6">The sequence shown here is derived from an EMBL/GenBank/DDBJ whole genome shotgun (WGS) entry which is preliminary data.</text>
</comment>
<gene>
    <name evidence="6" type="ORF">Tco_0938312</name>
</gene>
<dbReference type="Gene3D" id="2.30.30.1190">
    <property type="match status" value="1"/>
</dbReference>
<accession>A0ABQ5DJD7</accession>
<keyword evidence="6" id="KW-0418">Kinase</keyword>
<feature type="domain" description="C3H1-type" evidence="5">
    <location>
        <begin position="95"/>
        <end position="117"/>
    </location>
</feature>
<organism evidence="6 7">
    <name type="scientific">Tanacetum coccineum</name>
    <dbReference type="NCBI Taxonomy" id="301880"/>
    <lineage>
        <taxon>Eukaryota</taxon>
        <taxon>Viridiplantae</taxon>
        <taxon>Streptophyta</taxon>
        <taxon>Embryophyta</taxon>
        <taxon>Tracheophyta</taxon>
        <taxon>Spermatophyta</taxon>
        <taxon>Magnoliopsida</taxon>
        <taxon>eudicotyledons</taxon>
        <taxon>Gunneridae</taxon>
        <taxon>Pentapetalae</taxon>
        <taxon>asterids</taxon>
        <taxon>campanulids</taxon>
        <taxon>Asterales</taxon>
        <taxon>Asteraceae</taxon>
        <taxon>Asteroideae</taxon>
        <taxon>Anthemideae</taxon>
        <taxon>Anthemidinae</taxon>
        <taxon>Tanacetum</taxon>
    </lineage>
</organism>
<evidence type="ECO:0000256" key="2">
    <source>
        <dbReference type="ARBA" id="ARBA00022771"/>
    </source>
</evidence>
<dbReference type="InterPro" id="IPR000571">
    <property type="entry name" value="Znf_CCCH"/>
</dbReference>
<protein>
    <submittedName>
        <fullName evidence="6">Hybrid signal transduction histidine kinase M</fullName>
    </submittedName>
</protein>
<evidence type="ECO:0000313" key="7">
    <source>
        <dbReference type="Proteomes" id="UP001151760"/>
    </source>
</evidence>
<keyword evidence="1 4" id="KW-0479">Metal-binding</keyword>
<dbReference type="InterPro" id="IPR036855">
    <property type="entry name" value="Znf_CCCH_sf"/>
</dbReference>
<evidence type="ECO:0000256" key="3">
    <source>
        <dbReference type="ARBA" id="ARBA00022833"/>
    </source>
</evidence>
<evidence type="ECO:0000259" key="5">
    <source>
        <dbReference type="PROSITE" id="PS50103"/>
    </source>
</evidence>
<feature type="zinc finger region" description="C3H1-type" evidence="4">
    <location>
        <begin position="95"/>
        <end position="117"/>
    </location>
</feature>
<evidence type="ECO:0000313" key="6">
    <source>
        <dbReference type="EMBL" id="GJT38447.1"/>
    </source>
</evidence>
<evidence type="ECO:0000256" key="1">
    <source>
        <dbReference type="ARBA" id="ARBA00022723"/>
    </source>
</evidence>
<keyword evidence="3 4" id="KW-0862">Zinc</keyword>
<dbReference type="PROSITE" id="PS50103">
    <property type="entry name" value="ZF_C3H1"/>
    <property type="match status" value="1"/>
</dbReference>
<keyword evidence="2 4" id="KW-0863">Zinc-finger</keyword>
<reference evidence="6" key="2">
    <citation type="submission" date="2022-01" db="EMBL/GenBank/DDBJ databases">
        <authorList>
            <person name="Yamashiro T."/>
            <person name="Shiraishi A."/>
            <person name="Satake H."/>
            <person name="Nakayama K."/>
        </authorList>
    </citation>
    <scope>NUCLEOTIDE SEQUENCE</scope>
</reference>
<keyword evidence="7" id="KW-1185">Reference proteome</keyword>
<evidence type="ECO:0000256" key="4">
    <source>
        <dbReference type="PROSITE-ProRule" id="PRU00723"/>
    </source>
</evidence>